<keyword evidence="1" id="KW-0560">Oxidoreductase</keyword>
<dbReference type="InterPro" id="IPR036291">
    <property type="entry name" value="NAD(P)-bd_dom_sf"/>
</dbReference>
<keyword evidence="4" id="KW-1185">Reference proteome</keyword>
<sequence>MDVAIIGAGEMARGLAGRLAPAAHSVTVYGRTTRAAERLVTAVARDDHAVRPATLGDPVTADLLVLAVPFAAAPAIIAQYGEHLPGRVLVDVSNPDQGLPGAGASPEPGPASAAEELARLVPAGTVVVKAFNTVTAGALLGPGLVDVFVATDDEQARVDLFTLVRAAGMLPLNAGGLRGARELEGMGRLHLVVRRALGTAAHSSFALRMVG</sequence>
<evidence type="ECO:0000313" key="4">
    <source>
        <dbReference type="Proteomes" id="UP000791080"/>
    </source>
</evidence>
<reference evidence="3 4" key="2">
    <citation type="submission" date="2022-06" db="EMBL/GenBank/DDBJ databases">
        <title>Genomic Encyclopedia of Type Strains, Phase I: the one thousand microbial genomes (KMG-I) project.</title>
        <authorList>
            <person name="Kyrpides N."/>
        </authorList>
    </citation>
    <scope>NUCLEOTIDE SEQUENCE [LARGE SCALE GENOMIC DNA]</scope>
    <source>
        <strain evidence="3 4">DSM 43889</strain>
    </source>
</reference>
<dbReference type="Pfam" id="PF03807">
    <property type="entry name" value="F420_oxidored"/>
    <property type="match status" value="1"/>
</dbReference>
<dbReference type="PANTHER" id="PTHR14239">
    <property type="entry name" value="DUDULIN-RELATED"/>
    <property type="match status" value="1"/>
</dbReference>
<dbReference type="InterPro" id="IPR051267">
    <property type="entry name" value="STEAP_metalloreductase"/>
</dbReference>
<dbReference type="SUPFAM" id="SSF51735">
    <property type="entry name" value="NAD(P)-binding Rossmann-fold domains"/>
    <property type="match status" value="1"/>
</dbReference>
<dbReference type="Gene3D" id="3.40.50.720">
    <property type="entry name" value="NAD(P)-binding Rossmann-like Domain"/>
    <property type="match status" value="1"/>
</dbReference>
<feature type="domain" description="Pyrroline-5-carboxylate reductase catalytic N-terminal" evidence="2">
    <location>
        <begin position="3"/>
        <end position="95"/>
    </location>
</feature>
<dbReference type="RefSeq" id="WP_026418588.1">
    <property type="nucleotide sequence ID" value="NZ_AUBJ02000001.1"/>
</dbReference>
<dbReference type="EMBL" id="AUBJ02000001">
    <property type="protein sequence ID" value="MCP2334065.1"/>
    <property type="molecule type" value="Genomic_DNA"/>
</dbReference>
<evidence type="ECO:0000313" key="3">
    <source>
        <dbReference type="EMBL" id="MCP2334065.1"/>
    </source>
</evidence>
<organism evidence="3 4">
    <name type="scientific">Actinoalloteichus caeruleus DSM 43889</name>
    <dbReference type="NCBI Taxonomy" id="1120930"/>
    <lineage>
        <taxon>Bacteria</taxon>
        <taxon>Bacillati</taxon>
        <taxon>Actinomycetota</taxon>
        <taxon>Actinomycetes</taxon>
        <taxon>Pseudonocardiales</taxon>
        <taxon>Pseudonocardiaceae</taxon>
        <taxon>Actinoalloteichus</taxon>
        <taxon>Actinoalloteichus cyanogriseus</taxon>
    </lineage>
</organism>
<proteinExistence type="predicted"/>
<gene>
    <name evidence="3" type="ORF">G443_004335</name>
</gene>
<dbReference type="InterPro" id="IPR028939">
    <property type="entry name" value="P5C_Rdtase_cat_N"/>
</dbReference>
<dbReference type="PANTHER" id="PTHR14239:SF10">
    <property type="entry name" value="REDUCTASE"/>
    <property type="match status" value="1"/>
</dbReference>
<evidence type="ECO:0000256" key="1">
    <source>
        <dbReference type="ARBA" id="ARBA00023002"/>
    </source>
</evidence>
<reference evidence="3 4" key="1">
    <citation type="submission" date="2013-07" db="EMBL/GenBank/DDBJ databases">
        <authorList>
            <consortium name="DOE Joint Genome Institute"/>
            <person name="Reeve W."/>
            <person name="Huntemann M."/>
            <person name="Han J."/>
            <person name="Chen A."/>
            <person name="Kyrpides N."/>
            <person name="Mavromatis K."/>
            <person name="Markowitz V."/>
            <person name="Palaniappan K."/>
            <person name="Ivanova N."/>
            <person name="Schaumberg A."/>
            <person name="Pati A."/>
            <person name="Liolios K."/>
            <person name="Nordberg H.P."/>
            <person name="Cantor M.N."/>
            <person name="Hua S.X."/>
            <person name="Woyke T."/>
        </authorList>
    </citation>
    <scope>NUCLEOTIDE SEQUENCE [LARGE SCALE GENOMIC DNA]</scope>
    <source>
        <strain evidence="3 4">DSM 43889</strain>
    </source>
</reference>
<protein>
    <recommendedName>
        <fullName evidence="2">Pyrroline-5-carboxylate reductase catalytic N-terminal domain-containing protein</fullName>
    </recommendedName>
</protein>
<dbReference type="Proteomes" id="UP000791080">
    <property type="component" value="Unassembled WGS sequence"/>
</dbReference>
<comment type="caution">
    <text evidence="3">The sequence shown here is derived from an EMBL/GenBank/DDBJ whole genome shotgun (WGS) entry which is preliminary data.</text>
</comment>
<accession>A0ABT1JNG2</accession>
<evidence type="ECO:0000259" key="2">
    <source>
        <dbReference type="Pfam" id="PF03807"/>
    </source>
</evidence>
<name>A0ABT1JNG2_ACTCY</name>